<dbReference type="GO" id="GO:0005886">
    <property type="term" value="C:plasma membrane"/>
    <property type="evidence" value="ECO:0007669"/>
    <property type="project" value="UniProtKB-SubCell"/>
</dbReference>
<keyword evidence="4 6" id="KW-1133">Transmembrane helix</keyword>
<gene>
    <name evidence="7" type="ORF">ABS361_20890</name>
</gene>
<name>A0AAU7XAI0_9HYPH</name>
<organism evidence="7">
    <name type="scientific">Methyloraptor flagellatus</name>
    <dbReference type="NCBI Taxonomy" id="3162530"/>
    <lineage>
        <taxon>Bacteria</taxon>
        <taxon>Pseudomonadati</taxon>
        <taxon>Pseudomonadota</taxon>
        <taxon>Alphaproteobacteria</taxon>
        <taxon>Hyphomicrobiales</taxon>
        <taxon>Ancalomicrobiaceae</taxon>
        <taxon>Methyloraptor</taxon>
    </lineage>
</organism>
<keyword evidence="2" id="KW-1003">Cell membrane</keyword>
<dbReference type="PIRSF" id="PIRSF035875">
    <property type="entry name" value="RNase_BN"/>
    <property type="match status" value="1"/>
</dbReference>
<evidence type="ECO:0000256" key="2">
    <source>
        <dbReference type="ARBA" id="ARBA00022475"/>
    </source>
</evidence>
<evidence type="ECO:0000256" key="6">
    <source>
        <dbReference type="SAM" id="Phobius"/>
    </source>
</evidence>
<dbReference type="AlphaFoldDB" id="A0AAU7XAI0"/>
<dbReference type="RefSeq" id="WP_407049530.1">
    <property type="nucleotide sequence ID" value="NZ_CP158568.1"/>
</dbReference>
<dbReference type="Pfam" id="PF03631">
    <property type="entry name" value="Virul_fac_BrkB"/>
    <property type="match status" value="1"/>
</dbReference>
<sequence>MTETTETPPGQRPAGATPPSRGLRAIGWIIWDAIYWGLLRNESFAHASNIAFSILFSLFPFMILVTGLAGYWGGSELAKAAEQGTGGIFSVLPDEISKILRPEVSAVLSGSQAQVLTIGAVLLGVIVTGLVEALRMGLNYAYRAYDARHFLIRRLEGTFFMLIGGIVILGLGFLVVVLPVVWDFLIPHAPELSPYWSYFNRLPLVFFSFAVFLFLLSAHLWLPARRQRPSSVLPGVLVTMALWFVAGLVFSYYLSHFSSYTRTYAGLGGAIAAMLFFYIIGLIFLLGAEINNAIGEWRAGLPVSDR</sequence>
<evidence type="ECO:0000256" key="5">
    <source>
        <dbReference type="ARBA" id="ARBA00023136"/>
    </source>
</evidence>
<dbReference type="PANTHER" id="PTHR30213:SF0">
    <property type="entry name" value="UPF0761 MEMBRANE PROTEIN YIHY"/>
    <property type="match status" value="1"/>
</dbReference>
<feature type="transmembrane region" description="Helical" evidence="6">
    <location>
        <begin position="234"/>
        <end position="254"/>
    </location>
</feature>
<dbReference type="InterPro" id="IPR017039">
    <property type="entry name" value="Virul_fac_BrkB"/>
</dbReference>
<dbReference type="PANTHER" id="PTHR30213">
    <property type="entry name" value="INNER MEMBRANE PROTEIN YHJD"/>
    <property type="match status" value="1"/>
</dbReference>
<keyword evidence="3 6" id="KW-0812">Transmembrane</keyword>
<dbReference type="NCBIfam" id="TIGR00765">
    <property type="entry name" value="yihY_not_rbn"/>
    <property type="match status" value="1"/>
</dbReference>
<feature type="transmembrane region" description="Helical" evidence="6">
    <location>
        <begin position="115"/>
        <end position="138"/>
    </location>
</feature>
<reference evidence="7" key="1">
    <citation type="submission" date="2024-06" db="EMBL/GenBank/DDBJ databases">
        <title>Methylostella associata gen. nov., sp. nov., a novel Ancalomicrobiaceae-affiliated facultatively methylotrophic bacteria that feed on methanotrophs of the genus Methylococcus.</title>
        <authorList>
            <person name="Saltykova V."/>
            <person name="Danilova O.V."/>
            <person name="Oshkin I.Y."/>
            <person name="Belova S.E."/>
            <person name="Pimenov N.V."/>
            <person name="Dedysh S.N."/>
        </authorList>
    </citation>
    <scope>NUCLEOTIDE SEQUENCE</scope>
    <source>
        <strain evidence="7">S20</strain>
    </source>
</reference>
<feature type="transmembrane region" description="Helical" evidence="6">
    <location>
        <begin position="159"/>
        <end position="182"/>
    </location>
</feature>
<proteinExistence type="predicted"/>
<evidence type="ECO:0000256" key="1">
    <source>
        <dbReference type="ARBA" id="ARBA00004651"/>
    </source>
</evidence>
<feature type="transmembrane region" description="Helical" evidence="6">
    <location>
        <begin position="266"/>
        <end position="288"/>
    </location>
</feature>
<evidence type="ECO:0000256" key="3">
    <source>
        <dbReference type="ARBA" id="ARBA00022692"/>
    </source>
</evidence>
<accession>A0AAU7XAI0</accession>
<comment type="subcellular location">
    <subcellularLocation>
        <location evidence="1">Cell membrane</location>
        <topology evidence="1">Multi-pass membrane protein</topology>
    </subcellularLocation>
</comment>
<dbReference type="EMBL" id="CP158568">
    <property type="protein sequence ID" value="XBY44437.1"/>
    <property type="molecule type" value="Genomic_DNA"/>
</dbReference>
<dbReference type="KEGG" id="mflg:ABS361_20890"/>
<evidence type="ECO:0000256" key="4">
    <source>
        <dbReference type="ARBA" id="ARBA00022989"/>
    </source>
</evidence>
<evidence type="ECO:0000313" key="7">
    <source>
        <dbReference type="EMBL" id="XBY44437.1"/>
    </source>
</evidence>
<feature type="transmembrane region" description="Helical" evidence="6">
    <location>
        <begin position="50"/>
        <end position="72"/>
    </location>
</feature>
<feature type="transmembrane region" description="Helical" evidence="6">
    <location>
        <begin position="22"/>
        <end position="38"/>
    </location>
</feature>
<protein>
    <submittedName>
        <fullName evidence="7">YihY/virulence factor BrkB family protein</fullName>
    </submittedName>
</protein>
<feature type="transmembrane region" description="Helical" evidence="6">
    <location>
        <begin position="202"/>
        <end position="222"/>
    </location>
</feature>
<keyword evidence="5 6" id="KW-0472">Membrane</keyword>